<keyword evidence="1" id="KW-0732">Signal</keyword>
<geneLocation type="plasmid" evidence="3">
    <name>pb18-1</name>
</geneLocation>
<dbReference type="AlphaFoldDB" id="A0A6C0Y725"/>
<proteinExistence type="predicted"/>
<evidence type="ECO:0000256" key="1">
    <source>
        <dbReference type="SAM" id="SignalP"/>
    </source>
</evidence>
<dbReference type="Proteomes" id="UP000503440">
    <property type="component" value="Plasmid pB18-1"/>
</dbReference>
<accession>A0A6C0Y725</accession>
<evidence type="ECO:0000313" key="2">
    <source>
        <dbReference type="EMBL" id="QIC71682.1"/>
    </source>
</evidence>
<name>A0A6C0Y725_9GAMM</name>
<feature type="chain" id="PRO_5025430442" description="DUF1311 domain-containing protein" evidence="1">
    <location>
        <begin position="26"/>
        <end position="159"/>
    </location>
</feature>
<reference evidence="2 3" key="1">
    <citation type="submission" date="2019-09" db="EMBL/GenBank/DDBJ databases">
        <title>Non-baumannii Acinetobacter spp. carrying blaNDM-1 isolated in China.</title>
        <authorList>
            <person name="Cui C."/>
            <person name="Chen C."/>
            <person name="Sun J."/>
            <person name="Liu Y."/>
        </authorList>
    </citation>
    <scope>NUCLEOTIDE SEQUENCE [LARGE SCALE GENOMIC DNA]</scope>
    <source>
        <strain evidence="2 3">B18</strain>
        <plasmid evidence="3">pb18-1</plasmid>
    </source>
</reference>
<feature type="signal peptide" evidence="1">
    <location>
        <begin position="1"/>
        <end position="25"/>
    </location>
</feature>
<gene>
    <name evidence="2" type="ORF">FSC09_14905</name>
</gene>
<evidence type="ECO:0008006" key="4">
    <source>
        <dbReference type="Google" id="ProtNLM"/>
    </source>
</evidence>
<evidence type="ECO:0000313" key="3">
    <source>
        <dbReference type="Proteomes" id="UP000503440"/>
    </source>
</evidence>
<keyword evidence="2" id="KW-0614">Plasmid</keyword>
<sequence>MKNLKTVVTMVLIAASSLSVSGLQAGEATPKTSFYQFQTGDFKDYHAFKQKYTNINLVLNKCSSVDMDLTSEKQYRCLQKINSELTNANSMLYSKLDQYDRSDYTTGIDLGFQKAMKGCESAYPARMQKRFKNQILSCKLRLQVERINFIAFRSLPYSS</sequence>
<protein>
    <recommendedName>
        <fullName evidence="4">DUF1311 domain-containing protein</fullName>
    </recommendedName>
</protein>
<organism evidence="2 3">
    <name type="scientific">Acinetobacter indicus</name>
    <dbReference type="NCBI Taxonomy" id="756892"/>
    <lineage>
        <taxon>Bacteria</taxon>
        <taxon>Pseudomonadati</taxon>
        <taxon>Pseudomonadota</taxon>
        <taxon>Gammaproteobacteria</taxon>
        <taxon>Moraxellales</taxon>
        <taxon>Moraxellaceae</taxon>
        <taxon>Acinetobacter</taxon>
    </lineage>
</organism>
<dbReference type="RefSeq" id="WP_163146340.1">
    <property type="nucleotide sequence ID" value="NZ_CP044456.1"/>
</dbReference>
<dbReference type="EMBL" id="CP044456">
    <property type="protein sequence ID" value="QIC71682.1"/>
    <property type="molecule type" value="Genomic_DNA"/>
</dbReference>